<keyword evidence="3" id="KW-1185">Reference proteome</keyword>
<dbReference type="Proteomes" id="UP000245590">
    <property type="component" value="Unassembled WGS sequence"/>
</dbReference>
<feature type="domain" description="FAD-dependent urate hydroxylase HpyO/Asp monooxygenase CreE-like FAD/NAD(P)-binding" evidence="1">
    <location>
        <begin position="23"/>
        <end position="185"/>
    </location>
</feature>
<dbReference type="InterPro" id="IPR036188">
    <property type="entry name" value="FAD/NAD-bd_sf"/>
</dbReference>
<comment type="caution">
    <text evidence="2">The sequence shown here is derived from an EMBL/GenBank/DDBJ whole genome shotgun (WGS) entry which is preliminary data.</text>
</comment>
<evidence type="ECO:0000313" key="3">
    <source>
        <dbReference type="Proteomes" id="UP000245590"/>
    </source>
</evidence>
<reference evidence="2 3" key="1">
    <citation type="submission" date="2018-05" db="EMBL/GenBank/DDBJ databases">
        <title>Brachybacterium sp. M1HQ-2T, whole genome shotgun sequence.</title>
        <authorList>
            <person name="Tuo L."/>
        </authorList>
    </citation>
    <scope>NUCLEOTIDE SEQUENCE [LARGE SCALE GENOMIC DNA]</scope>
    <source>
        <strain evidence="2 3">M1HQ-2</strain>
    </source>
</reference>
<accession>A0A2U2RLR8</accession>
<proteinExistence type="predicted"/>
<dbReference type="RefSeq" id="WP_109275413.1">
    <property type="nucleotide sequence ID" value="NZ_QFKX01000002.1"/>
</dbReference>
<sequence>MTASADTARTSARAPSGALRAVAVIGAGPRGTAIIERLVAASQHGEWDGILDVHLVDPYVGRGGSVWRCDQGEVLLMNTATCQTTMYPDDSCHPQLPVSRRDTLADFLGAEGLAPADIASRAAHGRYLATVLEHALADADPDRLRVHLHPQSAVDVSGAPDEAQRVVLEDGTDLEVDAVALALGHLATAPGPRSQVMEHAAERHGLVHVAPANPLEVDYATLLGRERVAVQGMGLNFYDAIGMLTAAAGGRFETDDDAPSGLRYVRGGGEPELVVGSRSGMVYRPKPDLRPYLPEPHVPRILTRERVLELSVRPDGLDHEADVMPLIIAELQRALVVSGFRELAEEKALLRMLFPFGRRGGPIRDAHARTLEVVRRSLREAAAPDPGWLLVFRVLTACRIQVNQLIDLGAYTTESVARDIDGHLRNAFASWASGPPVVRVRQLLALEEAGLVRFTGPGMRIDVDDEAGRFVVTAGEDCRYECDGVLEAHLPGVELNAFTSPLLRAWRERGEARQDSWASRGTGRRVPTGSIAVEGLYAPIGKDDRVHERRLLVGVPVSTAQPGSAITAAPGTDPQLLHHAEAVARRLAAHSGVLAMDRPDGPTGDRG</sequence>
<dbReference type="OrthoDB" id="3653265at2"/>
<evidence type="ECO:0000259" key="1">
    <source>
        <dbReference type="Pfam" id="PF13454"/>
    </source>
</evidence>
<dbReference type="PANTHER" id="PTHR40254:SF1">
    <property type="entry name" value="BLR0577 PROTEIN"/>
    <property type="match status" value="1"/>
</dbReference>
<name>A0A2U2RLR8_9MICO</name>
<dbReference type="SUPFAM" id="SSF51905">
    <property type="entry name" value="FAD/NAD(P)-binding domain"/>
    <property type="match status" value="1"/>
</dbReference>
<protein>
    <recommendedName>
        <fullName evidence="1">FAD-dependent urate hydroxylase HpyO/Asp monooxygenase CreE-like FAD/NAD(P)-binding domain-containing protein</fullName>
    </recommendedName>
</protein>
<dbReference type="Pfam" id="PF13454">
    <property type="entry name" value="NAD_binding_9"/>
    <property type="match status" value="1"/>
</dbReference>
<dbReference type="InterPro" id="IPR038732">
    <property type="entry name" value="HpyO/CreE_NAD-binding"/>
</dbReference>
<dbReference type="InterPro" id="IPR052189">
    <property type="entry name" value="L-asp_N-monooxygenase_NS-form"/>
</dbReference>
<dbReference type="PANTHER" id="PTHR40254">
    <property type="entry name" value="BLR0577 PROTEIN"/>
    <property type="match status" value="1"/>
</dbReference>
<evidence type="ECO:0000313" key="2">
    <source>
        <dbReference type="EMBL" id="PWH06818.1"/>
    </source>
</evidence>
<dbReference type="EMBL" id="QFKX01000002">
    <property type="protein sequence ID" value="PWH06818.1"/>
    <property type="molecule type" value="Genomic_DNA"/>
</dbReference>
<organism evidence="2 3">
    <name type="scientific">Brachybacterium endophyticum</name>
    <dbReference type="NCBI Taxonomy" id="2182385"/>
    <lineage>
        <taxon>Bacteria</taxon>
        <taxon>Bacillati</taxon>
        <taxon>Actinomycetota</taxon>
        <taxon>Actinomycetes</taxon>
        <taxon>Micrococcales</taxon>
        <taxon>Dermabacteraceae</taxon>
        <taxon>Brachybacterium</taxon>
    </lineage>
</organism>
<dbReference type="AlphaFoldDB" id="A0A2U2RLR8"/>
<gene>
    <name evidence="2" type="ORF">DEO23_07865</name>
</gene>